<dbReference type="STRING" id="253628.A0A0D1YGZ8"/>
<evidence type="ECO:0000313" key="8">
    <source>
        <dbReference type="EMBL" id="KIW00072.1"/>
    </source>
</evidence>
<dbReference type="InterPro" id="IPR019559">
    <property type="entry name" value="Cullin_neddylation_domain"/>
</dbReference>
<keyword evidence="3" id="KW-0832">Ubl conjugation</keyword>
<organism evidence="8 9">
    <name type="scientific">Verruconis gallopava</name>
    <dbReference type="NCBI Taxonomy" id="253628"/>
    <lineage>
        <taxon>Eukaryota</taxon>
        <taxon>Fungi</taxon>
        <taxon>Dikarya</taxon>
        <taxon>Ascomycota</taxon>
        <taxon>Pezizomycotina</taxon>
        <taxon>Dothideomycetes</taxon>
        <taxon>Pleosporomycetidae</taxon>
        <taxon>Venturiales</taxon>
        <taxon>Sympoventuriaceae</taxon>
        <taxon>Verruconis</taxon>
    </lineage>
</organism>
<dbReference type="SUPFAM" id="SSF74788">
    <property type="entry name" value="Cullin repeat-like"/>
    <property type="match status" value="1"/>
</dbReference>
<dbReference type="InterPro" id="IPR036317">
    <property type="entry name" value="Cullin_homology_sf"/>
</dbReference>
<evidence type="ECO:0000256" key="4">
    <source>
        <dbReference type="PROSITE-ProRule" id="PRU00330"/>
    </source>
</evidence>
<evidence type="ECO:0000256" key="6">
    <source>
        <dbReference type="SAM" id="MobiDB-lite"/>
    </source>
</evidence>
<dbReference type="Pfam" id="PF26557">
    <property type="entry name" value="Cullin_AB"/>
    <property type="match status" value="1"/>
</dbReference>
<comment type="similarity">
    <text evidence="1 4 5">Belongs to the cullin family.</text>
</comment>
<dbReference type="FunFam" id="1.20.1310.10:FF:000031">
    <property type="entry name" value="Ubiquitin ligase subunit CulD"/>
    <property type="match status" value="1"/>
</dbReference>
<evidence type="ECO:0000259" key="7">
    <source>
        <dbReference type="PROSITE" id="PS50069"/>
    </source>
</evidence>
<dbReference type="Pfam" id="PF10557">
    <property type="entry name" value="Cullin_Nedd8"/>
    <property type="match status" value="1"/>
</dbReference>
<dbReference type="PROSITE" id="PS01256">
    <property type="entry name" value="CULLIN_1"/>
    <property type="match status" value="1"/>
</dbReference>
<dbReference type="VEuPathDB" id="FungiDB:PV09_08414"/>
<evidence type="ECO:0000256" key="3">
    <source>
        <dbReference type="ARBA" id="ARBA00022843"/>
    </source>
</evidence>
<evidence type="ECO:0000256" key="2">
    <source>
        <dbReference type="ARBA" id="ARBA00022499"/>
    </source>
</evidence>
<dbReference type="FunFam" id="1.20.1310.10:FF:000035">
    <property type="entry name" value="Ubiquitin ligase subunit CulD, putative"/>
    <property type="match status" value="1"/>
</dbReference>
<dbReference type="GO" id="GO:0031461">
    <property type="term" value="C:cullin-RING ubiquitin ligase complex"/>
    <property type="evidence" value="ECO:0007669"/>
    <property type="project" value="InterPro"/>
</dbReference>
<dbReference type="InterPro" id="IPR036388">
    <property type="entry name" value="WH-like_DNA-bd_sf"/>
</dbReference>
<dbReference type="InterPro" id="IPR059120">
    <property type="entry name" value="Cullin-like_AB"/>
</dbReference>
<dbReference type="PANTHER" id="PTHR11932">
    <property type="entry name" value="CULLIN"/>
    <property type="match status" value="1"/>
</dbReference>
<evidence type="ECO:0000256" key="5">
    <source>
        <dbReference type="RuleBase" id="RU003829"/>
    </source>
</evidence>
<dbReference type="Gene3D" id="1.20.1310.10">
    <property type="entry name" value="Cullin Repeats"/>
    <property type="match status" value="4"/>
</dbReference>
<dbReference type="AlphaFoldDB" id="A0A0D1YGZ8"/>
<evidence type="ECO:0000256" key="1">
    <source>
        <dbReference type="ARBA" id="ARBA00006019"/>
    </source>
</evidence>
<dbReference type="GO" id="GO:0006511">
    <property type="term" value="P:ubiquitin-dependent protein catabolic process"/>
    <property type="evidence" value="ECO:0007669"/>
    <property type="project" value="InterPro"/>
</dbReference>
<dbReference type="GO" id="GO:0031625">
    <property type="term" value="F:ubiquitin protein ligase binding"/>
    <property type="evidence" value="ECO:0007669"/>
    <property type="project" value="InterPro"/>
</dbReference>
<dbReference type="SUPFAM" id="SSF46785">
    <property type="entry name" value="Winged helix' DNA-binding domain"/>
    <property type="match status" value="1"/>
</dbReference>
<dbReference type="SMART" id="SM00182">
    <property type="entry name" value="CULLIN"/>
    <property type="match status" value="1"/>
</dbReference>
<dbReference type="EMBL" id="KN847568">
    <property type="protein sequence ID" value="KIW00072.1"/>
    <property type="molecule type" value="Genomic_DNA"/>
</dbReference>
<dbReference type="EMBL" id="KN847568">
    <property type="protein sequence ID" value="KIW00071.1"/>
    <property type="molecule type" value="Genomic_DNA"/>
</dbReference>
<feature type="region of interest" description="Disordered" evidence="6">
    <location>
        <begin position="32"/>
        <end position="51"/>
    </location>
</feature>
<dbReference type="HOGENOM" id="CLU_004747_7_0_1"/>
<dbReference type="RefSeq" id="XP_016209941.1">
    <property type="nucleotide sequence ID" value="XM_016362306.1"/>
</dbReference>
<dbReference type="SMART" id="SM00884">
    <property type="entry name" value="Cullin_Nedd8"/>
    <property type="match status" value="1"/>
</dbReference>
<dbReference type="OrthoDB" id="27073at2759"/>
<evidence type="ECO:0000313" key="9">
    <source>
        <dbReference type="Proteomes" id="UP000053259"/>
    </source>
</evidence>
<dbReference type="InterPro" id="IPR001373">
    <property type="entry name" value="Cullin_N"/>
</dbReference>
<dbReference type="Proteomes" id="UP000053259">
    <property type="component" value="Unassembled WGS sequence"/>
</dbReference>
<sequence length="818" mass="93935">MLEQHLLPDDMYSFPSSRPRAGGSVAGVIDLTASPNGSSKKLPTRPRPNLHPELGVKRIQVKNLRTVTRADPRKYFEDIWAKLDTCLQAVFMGEKAPYSLEELYKGVENVCRQGRGEELNNRLETKARSHVTDKVKNRLLGAVDRSNVEMLADVVAEWQAWATYMDAIRGIFFYMDRAYLLPNKRPTIRDMSVSLFRDAIFDDKLLRPKIIGGFCDFLASDRRGSGAGQTRLAQQAVAMFNALGVYTQAVEPSLLKESQAFVREWADSAVKTKDLGTYLRDAERLMDAELLRCDMLGLEVKSTKRDLLALLEHHLIERQQEFLLNKDAIADLLDQNAVEDLERLYSLLARKRLQEKIRQPFEEWIDLTGTDIIFDEKEQDNMVVRLLTLKGQLDRLWRDAFHRNTEIGHGLRKAFEVFINKTKKTSGTWGTDNSKPGEMIAKYVDLLLRGGSKVIPAALIKKDASAVQSQEEIEDNEDIDEERQVDDQLDQVLDLFRFVQGKAVFEAFYKKDLARRLLMGRSASADAERSMLTRLKTECGSGFTQNLEQMFKDIELGREEMASYREYLTDLGLQPRIDLNVNILSASAWPSYPDIKVNIPKEVFCEIERFEQHYKSKHSGRKLEWKHALAHCQIRASFPKGRKEIVVSSFQAIVLLLFNDVDDNEHISYERLLAETGLPENELKRTLQSLACAKLRPLRKHPAGRDINETDTFTLNTGFQHEKYRIKINQVQLKETKEENKEMHERIYEDRNFETQAAIVRIMKAKKKIRHVNLVAEVIEATKKRGVLDVAGIKKNIDKLIEKEYMERLDGGEYGYIA</sequence>
<dbReference type="Pfam" id="PF00888">
    <property type="entry name" value="Cullin"/>
    <property type="match status" value="1"/>
</dbReference>
<accession>A0A0D1YGZ8</accession>
<dbReference type="RefSeq" id="XP_016209940.1">
    <property type="nucleotide sequence ID" value="XM_016362305.1"/>
</dbReference>
<dbReference type="InterPro" id="IPR045093">
    <property type="entry name" value="Cullin"/>
</dbReference>
<gene>
    <name evidence="8" type="ORF">PV09_08414</name>
</gene>
<proteinExistence type="inferred from homology"/>
<dbReference type="Gene3D" id="1.10.10.10">
    <property type="entry name" value="Winged helix-like DNA-binding domain superfamily/Winged helix DNA-binding domain"/>
    <property type="match status" value="1"/>
</dbReference>
<dbReference type="FunFam" id="1.10.10.10:FF:000014">
    <property type="entry name" value="Cullin 1"/>
    <property type="match status" value="1"/>
</dbReference>
<keyword evidence="2" id="KW-1017">Isopeptide bond</keyword>
<dbReference type="InterPro" id="IPR016159">
    <property type="entry name" value="Cullin_repeat-like_dom_sf"/>
</dbReference>
<dbReference type="InterPro" id="IPR016158">
    <property type="entry name" value="Cullin_homology"/>
</dbReference>
<protein>
    <recommendedName>
        <fullName evidence="7">Cullin family profile domain-containing protein</fullName>
    </recommendedName>
</protein>
<dbReference type="InterPro" id="IPR016157">
    <property type="entry name" value="Cullin_CS"/>
</dbReference>
<dbReference type="SUPFAM" id="SSF75632">
    <property type="entry name" value="Cullin homology domain"/>
    <property type="match status" value="1"/>
</dbReference>
<keyword evidence="9" id="KW-1185">Reference proteome</keyword>
<name>A0A0D1YGZ8_9PEZI</name>
<dbReference type="PROSITE" id="PS50069">
    <property type="entry name" value="CULLIN_2"/>
    <property type="match status" value="1"/>
</dbReference>
<dbReference type="InterPro" id="IPR036390">
    <property type="entry name" value="WH_DNA-bd_sf"/>
</dbReference>
<dbReference type="GeneID" id="27316387"/>
<dbReference type="Gene3D" id="3.30.230.130">
    <property type="entry name" value="Cullin, Chain C, Domain 2"/>
    <property type="match status" value="1"/>
</dbReference>
<feature type="domain" description="Cullin family profile" evidence="7">
    <location>
        <begin position="435"/>
        <end position="691"/>
    </location>
</feature>
<reference evidence="8 9" key="1">
    <citation type="submission" date="2015-01" db="EMBL/GenBank/DDBJ databases">
        <title>The Genome Sequence of Ochroconis gallopava CBS43764.</title>
        <authorList>
            <consortium name="The Broad Institute Genomics Platform"/>
            <person name="Cuomo C."/>
            <person name="de Hoog S."/>
            <person name="Gorbushina A."/>
            <person name="Stielow B."/>
            <person name="Teixiera M."/>
            <person name="Abouelleil A."/>
            <person name="Chapman S.B."/>
            <person name="Priest M."/>
            <person name="Young S.K."/>
            <person name="Wortman J."/>
            <person name="Nusbaum C."/>
            <person name="Birren B."/>
        </authorList>
    </citation>
    <scope>NUCLEOTIDE SEQUENCE [LARGE SCALE GENOMIC DNA]</scope>
    <source>
        <strain evidence="8 9">CBS 43764</strain>
    </source>
</reference>